<feature type="domain" description="Ig-like" evidence="2">
    <location>
        <begin position="303"/>
        <end position="388"/>
    </location>
</feature>
<evidence type="ECO:0000313" key="4">
    <source>
        <dbReference type="Proteomes" id="UP000242638"/>
    </source>
</evidence>
<dbReference type="InterPro" id="IPR013783">
    <property type="entry name" value="Ig-like_fold"/>
</dbReference>
<protein>
    <submittedName>
        <fullName evidence="3">B-cell receptor CD22-like</fullName>
    </submittedName>
</protein>
<keyword evidence="1" id="KW-0812">Transmembrane</keyword>
<dbReference type="SMART" id="SM00408">
    <property type="entry name" value="IGc2"/>
    <property type="match status" value="3"/>
</dbReference>
<dbReference type="PROSITE" id="PS50835">
    <property type="entry name" value="IG_LIKE"/>
    <property type="match status" value="3"/>
</dbReference>
<dbReference type="InterPro" id="IPR003599">
    <property type="entry name" value="Ig_sub"/>
</dbReference>
<keyword evidence="1" id="KW-0472">Membrane</keyword>
<dbReference type="InterPro" id="IPR036179">
    <property type="entry name" value="Ig-like_dom_sf"/>
</dbReference>
<organism evidence="3 4">
    <name type="scientific">Poecilia reticulata</name>
    <name type="common">Guppy</name>
    <name type="synonym">Acanthophacelus reticulatus</name>
    <dbReference type="NCBI Taxonomy" id="8081"/>
    <lineage>
        <taxon>Eukaryota</taxon>
        <taxon>Metazoa</taxon>
        <taxon>Chordata</taxon>
        <taxon>Craniata</taxon>
        <taxon>Vertebrata</taxon>
        <taxon>Euteleostomi</taxon>
        <taxon>Actinopterygii</taxon>
        <taxon>Neopterygii</taxon>
        <taxon>Teleostei</taxon>
        <taxon>Neoteleostei</taxon>
        <taxon>Acanthomorphata</taxon>
        <taxon>Ovalentaria</taxon>
        <taxon>Atherinomorphae</taxon>
        <taxon>Cyprinodontiformes</taxon>
        <taxon>Poeciliidae</taxon>
        <taxon>Poeciliinae</taxon>
        <taxon>Poecilia</taxon>
    </lineage>
</organism>
<dbReference type="InterPro" id="IPR007110">
    <property type="entry name" value="Ig-like_dom"/>
</dbReference>
<dbReference type="Ensembl" id="ENSPRET00000031472.1">
    <property type="protein sequence ID" value="ENSPREP00000031119.1"/>
    <property type="gene ID" value="ENSPREG00000021081.1"/>
</dbReference>
<reference evidence="3" key="3">
    <citation type="submission" date="2025-09" db="UniProtKB">
        <authorList>
            <consortium name="Ensembl"/>
        </authorList>
    </citation>
    <scope>IDENTIFICATION</scope>
    <source>
        <strain evidence="3">Guanapo</strain>
    </source>
</reference>
<sequence length="617" mass="68411">MTCALKGHEDFPSPSVCIENQYCKQVIYSHARICALKGSSVSFHSSYSPYYSSNSVTSFWFSPGRSAQWRNPSLPEDLQHDSRYMDRVYVTQTRQKFTLTINNLVENDSAEYRFIFKTGLFSWGSDLHGTTLTVTDLQVEVTRTSTNQEPEYAELKCHSRCTPSGYPYYRWFRNGQDIRHNKSTYEVLINTTDKISCSVSSFKDHRAPDVYAPVSTSVSVDPSDDIVEGKPVFLKCSSDANPPANYTWYKKTKTSALQPHRKDSEFYLNPIQASDSGEYFCVAKNQLGESRSGNLDIDVKYSPKRADVSLSHAEIVEGDSVNLTCSSDGNPAPFYRWYKDNQMMLQGQGGVYQFTSVKSEDSGTYCCEVGNICGRINSSTVLINVEYSPRLPSVSVSPAGDVAAGSSVNLTCSSDANPAATYTWYTEHSTSPAANGQTFTIVDIRGEHGGNYYCQARNSRGHHNSTLHLIVVSSSVSSAVVGSIMFLLLIGLVLSAFIIFRKKKAVRQIRQTREGPGDNEAKILGNLSRHLESSSTAGLGNSAAQDDVCYASVLFSKNQEEPLYSNFVPAEPKTSKNKEEDVEYSAVMIKNTPCKKSYDASEESSELYSTVCKVNRL</sequence>
<feature type="transmembrane region" description="Helical" evidence="1">
    <location>
        <begin position="479"/>
        <end position="500"/>
    </location>
</feature>
<keyword evidence="4" id="KW-1185">Reference proteome</keyword>
<accession>A0A3P9QAT2</accession>
<feature type="domain" description="Ig-like" evidence="2">
    <location>
        <begin position="392"/>
        <end position="470"/>
    </location>
</feature>
<dbReference type="GeneTree" id="ENSGT01010000222294"/>
<dbReference type="Pfam" id="PF13895">
    <property type="entry name" value="Ig_2"/>
    <property type="match status" value="3"/>
</dbReference>
<proteinExistence type="predicted"/>
<dbReference type="AlphaFoldDB" id="A0A3P9QAT2"/>
<dbReference type="PANTHER" id="PTHR46013">
    <property type="entry name" value="VASCULAR CELL ADHESION MOLECULE 1"/>
    <property type="match status" value="1"/>
</dbReference>
<dbReference type="SMART" id="SM00409">
    <property type="entry name" value="IG"/>
    <property type="match status" value="4"/>
</dbReference>
<dbReference type="SUPFAM" id="SSF48726">
    <property type="entry name" value="Immunoglobulin"/>
    <property type="match status" value="4"/>
</dbReference>
<evidence type="ECO:0000313" key="3">
    <source>
        <dbReference type="Ensembl" id="ENSPREP00000031119.1"/>
    </source>
</evidence>
<feature type="domain" description="Ig-like" evidence="2">
    <location>
        <begin position="213"/>
        <end position="296"/>
    </location>
</feature>
<evidence type="ECO:0000259" key="2">
    <source>
        <dbReference type="PROSITE" id="PS50835"/>
    </source>
</evidence>
<dbReference type="InterPro" id="IPR003598">
    <property type="entry name" value="Ig_sub2"/>
</dbReference>
<reference evidence="3" key="2">
    <citation type="submission" date="2025-08" db="UniProtKB">
        <authorList>
            <consortium name="Ensembl"/>
        </authorList>
    </citation>
    <scope>IDENTIFICATION</scope>
    <source>
        <strain evidence="3">Guanapo</strain>
    </source>
</reference>
<dbReference type="CDD" id="cd00096">
    <property type="entry name" value="Ig"/>
    <property type="match status" value="2"/>
</dbReference>
<reference evidence="4" key="1">
    <citation type="submission" date="2013-11" db="EMBL/GenBank/DDBJ databases">
        <title>The genomic landscape of the Guanapo guppy.</title>
        <authorList>
            <person name="Kuenstner A."/>
            <person name="Dreyer C."/>
        </authorList>
    </citation>
    <scope>NUCLEOTIDE SEQUENCE</scope>
    <source>
        <strain evidence="4">Guanapo</strain>
    </source>
</reference>
<dbReference type="Gene3D" id="2.60.40.10">
    <property type="entry name" value="Immunoglobulins"/>
    <property type="match status" value="4"/>
</dbReference>
<dbReference type="PANTHER" id="PTHR46013:SF4">
    <property type="entry name" value="B-CELL RECEPTOR CD22-RELATED"/>
    <property type="match status" value="1"/>
</dbReference>
<keyword evidence="1" id="KW-1133">Transmembrane helix</keyword>
<evidence type="ECO:0000256" key="1">
    <source>
        <dbReference type="SAM" id="Phobius"/>
    </source>
</evidence>
<dbReference type="Proteomes" id="UP000242638">
    <property type="component" value="Unassembled WGS sequence"/>
</dbReference>
<name>A0A3P9QAT2_POERE</name>